<protein>
    <submittedName>
        <fullName evidence="2">DUF4383 domain-containing protein</fullName>
    </submittedName>
</protein>
<proteinExistence type="predicted"/>
<accession>A0A7W3WJC9</accession>
<feature type="transmembrane region" description="Helical" evidence="1">
    <location>
        <begin position="56"/>
        <end position="78"/>
    </location>
</feature>
<keyword evidence="1" id="KW-0472">Membrane</keyword>
<name>A0A7W3WJC9_9ACTN</name>
<organism evidence="2 3">
    <name type="scientific">Streptomyces alkaliterrae</name>
    <dbReference type="NCBI Taxonomy" id="2213162"/>
    <lineage>
        <taxon>Bacteria</taxon>
        <taxon>Bacillati</taxon>
        <taxon>Actinomycetota</taxon>
        <taxon>Actinomycetes</taxon>
        <taxon>Kitasatosporales</taxon>
        <taxon>Streptomycetaceae</taxon>
        <taxon>Streptomyces</taxon>
    </lineage>
</organism>
<dbReference type="EMBL" id="JABJWZ010000045">
    <property type="protein sequence ID" value="MBB1253280.1"/>
    <property type="molecule type" value="Genomic_DNA"/>
</dbReference>
<keyword evidence="1" id="KW-0812">Transmembrane</keyword>
<dbReference type="Pfam" id="PF14325">
    <property type="entry name" value="DUF4383"/>
    <property type="match status" value="1"/>
</dbReference>
<feature type="transmembrane region" description="Helical" evidence="1">
    <location>
        <begin position="85"/>
        <end position="105"/>
    </location>
</feature>
<evidence type="ECO:0000313" key="3">
    <source>
        <dbReference type="Proteomes" id="UP000525686"/>
    </source>
</evidence>
<dbReference type="RefSeq" id="WP_181353894.1">
    <property type="nucleotide sequence ID" value="NZ_JABJWZ010000045.1"/>
</dbReference>
<gene>
    <name evidence="2" type="ORF">H3146_07830</name>
</gene>
<comment type="caution">
    <text evidence="2">The sequence shown here is derived from an EMBL/GenBank/DDBJ whole genome shotgun (WGS) entry which is preliminary data.</text>
</comment>
<feature type="transmembrane region" description="Helical" evidence="1">
    <location>
        <begin position="15"/>
        <end position="36"/>
    </location>
</feature>
<evidence type="ECO:0000256" key="1">
    <source>
        <dbReference type="SAM" id="Phobius"/>
    </source>
</evidence>
<dbReference type="AlphaFoldDB" id="A0A7W3WJC9"/>
<sequence length="148" mass="15647">MNAKHNADPIPRSPLGAAAVGVGVVFLLVGLLGFVPGITTNLGDLEFAGHESNAKLFGVFQVSVLHNLVHVMFGLVGLLMARTAFLARTYLLVGGLVYLALWVYGLVVDKDHSANFVPVNTADDWLHFALGIGMVGLGLILGRGRTRG</sequence>
<evidence type="ECO:0000313" key="2">
    <source>
        <dbReference type="EMBL" id="MBB1253280.1"/>
    </source>
</evidence>
<reference evidence="3" key="1">
    <citation type="submission" date="2020-05" db="EMBL/GenBank/DDBJ databases">
        <title>Classification of alakaliphilic streptomycetes isolated from an alkaline soil next to Lonar Crater, India and a proposal for the recognition of Streptomyces alkaliterrae sp. nov.</title>
        <authorList>
            <person name="Golinska P."/>
        </authorList>
    </citation>
    <scope>NUCLEOTIDE SEQUENCE [LARGE SCALE GENOMIC DNA]</scope>
    <source>
        <strain evidence="3">OF3</strain>
    </source>
</reference>
<feature type="transmembrane region" description="Helical" evidence="1">
    <location>
        <begin position="125"/>
        <end position="142"/>
    </location>
</feature>
<keyword evidence="1" id="KW-1133">Transmembrane helix</keyword>
<dbReference type="Proteomes" id="UP000525686">
    <property type="component" value="Unassembled WGS sequence"/>
</dbReference>